<dbReference type="InterPro" id="IPR023801">
    <property type="entry name" value="His_deacetylse_dom"/>
</dbReference>
<reference evidence="6 7" key="1">
    <citation type="submission" date="2020-09" db="EMBL/GenBank/DDBJ databases">
        <title>Flavimobilis rhizosphaerae sp. nov., isolated from rhizosphere soil of Spartina alterniflora.</title>
        <authorList>
            <person name="Hanqin C."/>
        </authorList>
    </citation>
    <scope>NUCLEOTIDE SEQUENCE [LARGE SCALE GENOMIC DNA]</scope>
    <source>
        <strain evidence="6 7">GY 10621</strain>
    </source>
</reference>
<dbReference type="InterPro" id="IPR023696">
    <property type="entry name" value="Ureohydrolase_dom_sf"/>
</dbReference>
<evidence type="ECO:0000313" key="6">
    <source>
        <dbReference type="EMBL" id="MBD9698655.1"/>
    </source>
</evidence>
<dbReference type="PANTHER" id="PTHR10625:SF10">
    <property type="entry name" value="HISTONE DEACETYLASE HDAC1"/>
    <property type="match status" value="1"/>
</dbReference>
<comment type="pathway">
    <text evidence="1">Ketone degradation; acetoin degradation.</text>
</comment>
<dbReference type="Gene3D" id="3.40.800.20">
    <property type="entry name" value="Histone deacetylase domain"/>
    <property type="match status" value="1"/>
</dbReference>
<keyword evidence="7" id="KW-1185">Reference proteome</keyword>
<sequence length="399" mass="42210">MSATVHVAWSPQLLGYDFGPGHPMSPVRLRLTVELARELGVLEGAEVLVVEPDPADDALLALVHERAYLDAVRAAAEHGVTDPVRGLGTEDDPIFPRMYDAAARIVGGTVEAVRAVVSGRAAHGINVAGGMHHAMPGGASGFCVFNDAAVAIQDALDAGVERVAYVDLDAHHGDGVEKVFWDDPRVFTVSVHQSPATLFPGTGYPTEIGGPSAEGTAVNVALPPRTEGAGWLRAVEATVLPAVRAFAPDLLVTQHGCDAHGRDPLSELRVGIRAQRHAAEWMHELAHEVCEGRWVALGGGGYAIVGVVPVAWTNLLGVVSHRPVAPETPVPESWRARILEEFLVEAPSRMGGDDVTDLANGPDHRPWGAGYDPADPVDRAVRATRAVVFPHLGLLPDDL</sequence>
<gene>
    <name evidence="6" type="ORF">IGS67_03980</name>
</gene>
<evidence type="ECO:0000313" key="7">
    <source>
        <dbReference type="Proteomes" id="UP000642107"/>
    </source>
</evidence>
<dbReference type="Pfam" id="PF00850">
    <property type="entry name" value="Hist_deacetyl"/>
    <property type="match status" value="1"/>
</dbReference>
<comment type="caution">
    <text evidence="6">The sequence shown here is derived from an EMBL/GenBank/DDBJ whole genome shotgun (WGS) entry which is preliminary data.</text>
</comment>
<dbReference type="CDD" id="cd09994">
    <property type="entry name" value="HDAC_AcuC_like"/>
    <property type="match status" value="1"/>
</dbReference>
<dbReference type="PANTHER" id="PTHR10625">
    <property type="entry name" value="HISTONE DEACETYLASE HDAC1-RELATED"/>
    <property type="match status" value="1"/>
</dbReference>
<dbReference type="InterPro" id="IPR003085">
    <property type="entry name" value="AcuC"/>
</dbReference>
<accession>A0ABR9DNE5</accession>
<proteinExistence type="inferred from homology"/>
<dbReference type="RefSeq" id="WP_192278141.1">
    <property type="nucleotide sequence ID" value="NZ_JACZDF010000002.1"/>
</dbReference>
<name>A0ABR9DNE5_9MICO</name>
<evidence type="ECO:0000256" key="3">
    <source>
        <dbReference type="ARBA" id="ARBA00020218"/>
    </source>
</evidence>
<evidence type="ECO:0000256" key="2">
    <source>
        <dbReference type="ARBA" id="ARBA00005947"/>
    </source>
</evidence>
<evidence type="ECO:0000256" key="1">
    <source>
        <dbReference type="ARBA" id="ARBA00005101"/>
    </source>
</evidence>
<feature type="domain" description="Histone deacetylase" evidence="5">
    <location>
        <begin position="22"/>
        <end position="315"/>
    </location>
</feature>
<evidence type="ECO:0000259" key="5">
    <source>
        <dbReference type="Pfam" id="PF00850"/>
    </source>
</evidence>
<dbReference type="PRINTS" id="PR01272">
    <property type="entry name" value="ACUCPROTEIN"/>
</dbReference>
<keyword evidence="4" id="KW-0006">Acetoin catabolism</keyword>
<dbReference type="SUPFAM" id="SSF52768">
    <property type="entry name" value="Arginase/deacetylase"/>
    <property type="match status" value="1"/>
</dbReference>
<organism evidence="6 7">
    <name type="scientific">Flavimobilis rhizosphaerae</name>
    <dbReference type="NCBI Taxonomy" id="2775421"/>
    <lineage>
        <taxon>Bacteria</taxon>
        <taxon>Bacillati</taxon>
        <taxon>Actinomycetota</taxon>
        <taxon>Actinomycetes</taxon>
        <taxon>Micrococcales</taxon>
        <taxon>Jonesiaceae</taxon>
        <taxon>Flavimobilis</taxon>
    </lineage>
</organism>
<evidence type="ECO:0000256" key="4">
    <source>
        <dbReference type="ARBA" id="ARBA00022627"/>
    </source>
</evidence>
<dbReference type="PRINTS" id="PR01270">
    <property type="entry name" value="HDASUPER"/>
</dbReference>
<protein>
    <recommendedName>
        <fullName evidence="3">Acetoin utilization protein AcuC</fullName>
    </recommendedName>
</protein>
<dbReference type="InterPro" id="IPR037138">
    <property type="entry name" value="His_deacetylse_dom_sf"/>
</dbReference>
<comment type="similarity">
    <text evidence="2">Belongs to the histone deacetylase family.</text>
</comment>
<dbReference type="InterPro" id="IPR000286">
    <property type="entry name" value="HDACs"/>
</dbReference>
<dbReference type="EMBL" id="JACZDF010000002">
    <property type="protein sequence ID" value="MBD9698655.1"/>
    <property type="molecule type" value="Genomic_DNA"/>
</dbReference>
<dbReference type="Proteomes" id="UP000642107">
    <property type="component" value="Unassembled WGS sequence"/>
</dbReference>